<evidence type="ECO:0000256" key="11">
    <source>
        <dbReference type="ARBA" id="ARBA00022967"/>
    </source>
</evidence>
<keyword evidence="4 17" id="KW-0109">Calcium transport</keyword>
<dbReference type="SFLD" id="SFLDG00002">
    <property type="entry name" value="C1.7:_P-type_atpase_like"/>
    <property type="match status" value="1"/>
</dbReference>
<dbReference type="FunFam" id="3.40.50.1000:FF:000018">
    <property type="entry name" value="Calcium-transporting ATPase"/>
    <property type="match status" value="1"/>
</dbReference>
<dbReference type="InterPro" id="IPR006068">
    <property type="entry name" value="ATPase_P-typ_cation-transptr_C"/>
</dbReference>
<feature type="transmembrane region" description="Helical" evidence="17">
    <location>
        <begin position="999"/>
        <end position="1020"/>
    </location>
</feature>
<feature type="transmembrane region" description="Helical" evidence="17">
    <location>
        <begin position="1073"/>
        <end position="1094"/>
    </location>
</feature>
<evidence type="ECO:0000313" key="22">
    <source>
        <dbReference type="EMBL" id="KZZ95501.1"/>
    </source>
</evidence>
<feature type="transmembrane region" description="Helical" evidence="17">
    <location>
        <begin position="478"/>
        <end position="511"/>
    </location>
</feature>
<evidence type="ECO:0000259" key="20">
    <source>
        <dbReference type="Pfam" id="PF00689"/>
    </source>
</evidence>
<dbReference type="SUPFAM" id="SSF81665">
    <property type="entry name" value="Calcium ATPase, transmembrane domain M"/>
    <property type="match status" value="1"/>
</dbReference>
<dbReference type="InterPro" id="IPR008250">
    <property type="entry name" value="ATPase_P-typ_transduc_dom_A_sf"/>
</dbReference>
<name>A0A168BMQ9_9HYPO</name>
<dbReference type="STRING" id="1081109.A0A168BMQ9"/>
<evidence type="ECO:0000259" key="19">
    <source>
        <dbReference type="Pfam" id="PF00122"/>
    </source>
</evidence>
<dbReference type="SFLD" id="SFLDS00003">
    <property type="entry name" value="Haloacid_Dehalogenase"/>
    <property type="match status" value="1"/>
</dbReference>
<evidence type="ECO:0000256" key="18">
    <source>
        <dbReference type="SAM" id="MobiDB-lite"/>
    </source>
</evidence>
<dbReference type="Pfam" id="PF00122">
    <property type="entry name" value="E1-E2_ATPase"/>
    <property type="match status" value="1"/>
</dbReference>
<dbReference type="NCBIfam" id="TIGR01494">
    <property type="entry name" value="ATPase_P-type"/>
    <property type="match status" value="2"/>
</dbReference>
<dbReference type="EMBL" id="AZGY01000009">
    <property type="protein sequence ID" value="KZZ95501.1"/>
    <property type="molecule type" value="Genomic_DNA"/>
</dbReference>
<feature type="compositionally biased region" description="Polar residues" evidence="18">
    <location>
        <begin position="96"/>
        <end position="120"/>
    </location>
</feature>
<keyword evidence="12 17" id="KW-1133">Transmembrane helix</keyword>
<dbReference type="InterPro" id="IPR044492">
    <property type="entry name" value="P_typ_ATPase_HD_dom"/>
</dbReference>
<feature type="transmembrane region" description="Helical" evidence="17">
    <location>
        <begin position="1106"/>
        <end position="1128"/>
    </location>
</feature>
<proteinExistence type="inferred from homology"/>
<dbReference type="OrthoDB" id="3352408at2759"/>
<dbReference type="InterPro" id="IPR006408">
    <property type="entry name" value="P-type_ATPase_IIB"/>
</dbReference>
<evidence type="ECO:0000256" key="10">
    <source>
        <dbReference type="ARBA" id="ARBA00022842"/>
    </source>
</evidence>
<keyword evidence="23" id="KW-1185">Reference proteome</keyword>
<evidence type="ECO:0000256" key="3">
    <source>
        <dbReference type="ARBA" id="ARBA00022554"/>
    </source>
</evidence>
<dbReference type="Pfam" id="PF00689">
    <property type="entry name" value="Cation_ATPase_C"/>
    <property type="match status" value="1"/>
</dbReference>
<comment type="subcellular location">
    <subcellularLocation>
        <location evidence="17">Membrane</location>
        <topology evidence="17">Multi-pass membrane protein</topology>
    </subcellularLocation>
    <subcellularLocation>
        <location evidence="1">Vacuole membrane</location>
        <topology evidence="1">Multi-pass membrane protein</topology>
    </subcellularLocation>
</comment>
<accession>A0A168BMQ9</accession>
<dbReference type="Gene3D" id="2.70.150.10">
    <property type="entry name" value="Calcium-transporting ATPase, cytoplasmic transduction domain A"/>
    <property type="match status" value="1"/>
</dbReference>
<dbReference type="Pfam" id="PF13246">
    <property type="entry name" value="Cation_ATPase"/>
    <property type="match status" value="1"/>
</dbReference>
<evidence type="ECO:0000256" key="5">
    <source>
        <dbReference type="ARBA" id="ARBA00022692"/>
    </source>
</evidence>
<comment type="function">
    <text evidence="16">This magnesium-dependent enzyme catalyzes the hydrolysis of ATP coupled with the transport of calcium. Transports the calcium to the vacuole and participates in the control of the cytosolic free calcium.</text>
</comment>
<comment type="catalytic activity">
    <reaction evidence="15 17">
        <text>Ca(2+)(in) + ATP + H2O = Ca(2+)(out) + ADP + phosphate + H(+)</text>
        <dbReference type="Rhea" id="RHEA:18105"/>
        <dbReference type="ChEBI" id="CHEBI:15377"/>
        <dbReference type="ChEBI" id="CHEBI:15378"/>
        <dbReference type="ChEBI" id="CHEBI:29108"/>
        <dbReference type="ChEBI" id="CHEBI:30616"/>
        <dbReference type="ChEBI" id="CHEBI:43474"/>
        <dbReference type="ChEBI" id="CHEBI:456216"/>
        <dbReference type="EC" id="7.2.2.10"/>
    </reaction>
</comment>
<dbReference type="GO" id="GO:0046872">
    <property type="term" value="F:metal ion binding"/>
    <property type="evidence" value="ECO:0007669"/>
    <property type="project" value="UniProtKB-KW"/>
</dbReference>
<dbReference type="AlphaFoldDB" id="A0A168BMQ9"/>
<evidence type="ECO:0000256" key="12">
    <source>
        <dbReference type="ARBA" id="ARBA00022989"/>
    </source>
</evidence>
<dbReference type="InterPro" id="IPR023214">
    <property type="entry name" value="HAD_sf"/>
</dbReference>
<evidence type="ECO:0000256" key="17">
    <source>
        <dbReference type="RuleBase" id="RU361146"/>
    </source>
</evidence>
<feature type="transmembrane region" description="Helical" evidence="17">
    <location>
        <begin position="237"/>
        <end position="258"/>
    </location>
</feature>
<evidence type="ECO:0000256" key="9">
    <source>
        <dbReference type="ARBA" id="ARBA00022840"/>
    </source>
</evidence>
<evidence type="ECO:0000256" key="7">
    <source>
        <dbReference type="ARBA" id="ARBA00022741"/>
    </source>
</evidence>
<feature type="transmembrane region" description="Helical" evidence="17">
    <location>
        <begin position="442"/>
        <end position="466"/>
    </location>
</feature>
<dbReference type="Gene3D" id="3.40.1110.10">
    <property type="entry name" value="Calcium-transporting ATPase, cytoplasmic domain N"/>
    <property type="match status" value="1"/>
</dbReference>
<dbReference type="SFLD" id="SFLDF00027">
    <property type="entry name" value="p-type_atpase"/>
    <property type="match status" value="1"/>
</dbReference>
<dbReference type="GO" id="GO:0005886">
    <property type="term" value="C:plasma membrane"/>
    <property type="evidence" value="ECO:0007669"/>
    <property type="project" value="TreeGrafter"/>
</dbReference>
<dbReference type="GO" id="GO:0005774">
    <property type="term" value="C:vacuolar membrane"/>
    <property type="evidence" value="ECO:0007669"/>
    <property type="project" value="UniProtKB-SubCell"/>
</dbReference>
<feature type="region of interest" description="Disordered" evidence="18">
    <location>
        <begin position="555"/>
        <end position="587"/>
    </location>
</feature>
<evidence type="ECO:0000313" key="23">
    <source>
        <dbReference type="Proteomes" id="UP000078544"/>
    </source>
</evidence>
<feature type="transmembrane region" description="Helical" evidence="17">
    <location>
        <begin position="1035"/>
        <end position="1053"/>
    </location>
</feature>
<feature type="domain" description="P-type ATPase A" evidence="19">
    <location>
        <begin position="306"/>
        <end position="418"/>
    </location>
</feature>
<dbReference type="GO" id="GO:0016887">
    <property type="term" value="F:ATP hydrolysis activity"/>
    <property type="evidence" value="ECO:0007669"/>
    <property type="project" value="InterPro"/>
</dbReference>
<reference evidence="22 23" key="1">
    <citation type="journal article" date="2016" name="Genome Biol. Evol.">
        <title>Divergent and convergent evolution of fungal pathogenicity.</title>
        <authorList>
            <person name="Shang Y."/>
            <person name="Xiao G."/>
            <person name="Zheng P."/>
            <person name="Cen K."/>
            <person name="Zhan S."/>
            <person name="Wang C."/>
        </authorList>
    </citation>
    <scope>NUCLEOTIDE SEQUENCE [LARGE SCALE GENOMIC DNA]</scope>
    <source>
        <strain evidence="22 23">RCEF 2490</strain>
    </source>
</reference>
<dbReference type="EC" id="7.2.2.10" evidence="17"/>
<keyword evidence="14 17" id="KW-0472">Membrane</keyword>
<dbReference type="Pfam" id="PF00690">
    <property type="entry name" value="Cation_ATPase_N"/>
    <property type="match status" value="1"/>
</dbReference>
<evidence type="ECO:0000256" key="16">
    <source>
        <dbReference type="ARBA" id="ARBA00059328"/>
    </source>
</evidence>
<comment type="caution">
    <text evidence="17">Lacks conserved residue(s) required for the propagation of feature annotation.</text>
</comment>
<dbReference type="GO" id="GO:0005524">
    <property type="term" value="F:ATP binding"/>
    <property type="evidence" value="ECO:0007669"/>
    <property type="project" value="UniProtKB-KW"/>
</dbReference>
<dbReference type="SUPFAM" id="SSF56784">
    <property type="entry name" value="HAD-like"/>
    <property type="match status" value="1"/>
</dbReference>
<dbReference type="InterPro" id="IPR001757">
    <property type="entry name" value="P_typ_ATPase"/>
</dbReference>
<gene>
    <name evidence="22" type="ORF">AAL_04732</name>
</gene>
<dbReference type="SUPFAM" id="SSF81660">
    <property type="entry name" value="Metal cation-transporting ATPase, ATP-binding domain N"/>
    <property type="match status" value="1"/>
</dbReference>
<keyword evidence="5 17" id="KW-0812">Transmembrane</keyword>
<dbReference type="InterPro" id="IPR018303">
    <property type="entry name" value="ATPase_P-typ_P_site"/>
</dbReference>
<keyword evidence="6" id="KW-0479">Metal-binding</keyword>
<evidence type="ECO:0000256" key="13">
    <source>
        <dbReference type="ARBA" id="ARBA00023065"/>
    </source>
</evidence>
<feature type="region of interest" description="Disordered" evidence="18">
    <location>
        <begin position="92"/>
        <end position="123"/>
    </location>
</feature>
<feature type="transmembrane region" description="Helical" evidence="17">
    <location>
        <begin position="270"/>
        <end position="290"/>
    </location>
</feature>
<dbReference type="PANTHER" id="PTHR24093">
    <property type="entry name" value="CATION TRANSPORTING ATPASE"/>
    <property type="match status" value="1"/>
</dbReference>
<evidence type="ECO:0000256" key="15">
    <source>
        <dbReference type="ARBA" id="ARBA00048694"/>
    </source>
</evidence>
<dbReference type="PRINTS" id="PR00120">
    <property type="entry name" value="HATPASE"/>
</dbReference>
<dbReference type="InterPro" id="IPR004014">
    <property type="entry name" value="ATPase_P-typ_cation-transptr_N"/>
</dbReference>
<dbReference type="InterPro" id="IPR023298">
    <property type="entry name" value="ATPase_P-typ_TM_dom_sf"/>
</dbReference>
<keyword evidence="11" id="KW-1278">Translocase</keyword>
<feature type="region of interest" description="Disordered" evidence="18">
    <location>
        <begin position="1"/>
        <end position="65"/>
    </location>
</feature>
<keyword evidence="10" id="KW-0460">Magnesium</keyword>
<comment type="caution">
    <text evidence="22">The sequence shown here is derived from an EMBL/GenBank/DDBJ whole genome shotgun (WGS) entry which is preliminary data.</text>
</comment>
<evidence type="ECO:0000256" key="8">
    <source>
        <dbReference type="ARBA" id="ARBA00022837"/>
    </source>
</evidence>
<dbReference type="PROSITE" id="PS00154">
    <property type="entry name" value="ATPASE_E1_E2"/>
    <property type="match status" value="1"/>
</dbReference>
<evidence type="ECO:0000259" key="21">
    <source>
        <dbReference type="Pfam" id="PF00690"/>
    </source>
</evidence>
<evidence type="ECO:0000256" key="1">
    <source>
        <dbReference type="ARBA" id="ARBA00004128"/>
    </source>
</evidence>
<evidence type="ECO:0000256" key="4">
    <source>
        <dbReference type="ARBA" id="ARBA00022568"/>
    </source>
</evidence>
<keyword evidence="7 17" id="KW-0547">Nucleotide-binding</keyword>
<feature type="domain" description="Cation-transporting P-type ATPase N-terminal" evidence="21">
    <location>
        <begin position="165"/>
        <end position="248"/>
    </location>
</feature>
<dbReference type="GO" id="GO:0006874">
    <property type="term" value="P:intracellular calcium ion homeostasis"/>
    <property type="evidence" value="ECO:0007669"/>
    <property type="project" value="TreeGrafter"/>
</dbReference>
<dbReference type="Gene3D" id="3.40.50.1000">
    <property type="entry name" value="HAD superfamily/HAD-like"/>
    <property type="match status" value="1"/>
</dbReference>
<feature type="domain" description="Cation-transporting P-type ATPase C-terminal" evidence="20">
    <location>
        <begin position="952"/>
        <end position="1126"/>
    </location>
</feature>
<feature type="compositionally biased region" description="Polar residues" evidence="18">
    <location>
        <begin position="12"/>
        <end position="28"/>
    </location>
</feature>
<dbReference type="Gene3D" id="1.20.1110.10">
    <property type="entry name" value="Calcium-transporting ATPase, transmembrane domain"/>
    <property type="match status" value="1"/>
</dbReference>
<protein>
    <recommendedName>
        <fullName evidence="17">Calcium-transporting ATPase</fullName>
        <ecNumber evidence="17">7.2.2.10</ecNumber>
    </recommendedName>
</protein>
<keyword evidence="3" id="KW-0926">Vacuole</keyword>
<dbReference type="FunFam" id="2.70.150.10:FF:000028">
    <property type="entry name" value="Calcium-transporting ATPase"/>
    <property type="match status" value="1"/>
</dbReference>
<keyword evidence="13 17" id="KW-0406">Ion transport</keyword>
<sequence length="1220" mass="131232">MAFVSGRHGETRGTSFVPQRQRAPTITIQPADDEAYAGNAPQDSTSIARPAPDVQQGAGPAFRYPAWTPPSTAGSRRYCLAHLDVPRPVAAETGRESSCPSTISPSYTATRSPSMSSCSTFPDDKPNDVRRVSYAGFDDSTTSFSPEALAETVSSKSIAELEALGGLAGLARGLQTDLHAGLSTDLSQQTDTDQLLIDRGRLDTYATRRKLYGANRIPSKKPKGIFELMYKVLCDKVLVLLCTVAGISLLLGLYQTFFQPHMPGQPHVELVDSLTIMAAVLVVVVTEAVNDYQKEKQFAKLVKKTEDRTVKAIRSGKPIELSVFDVLVGDILYVSAGSLVAADGVLIEGFSVRCDESSLTGESDHVNKLPLANALYRLSIGEATRDLDPFIISGSKVLEGTGTYLVIGVGVNSMNGRLNMSLSERTEETPLQKKLGAIADKIAVAGVTTALLLFAALTIKLAIQAFANGSSAVEFIQILLRIFMISISIVAVAVPEGLPLAVTLALAIGVTRMLRDNNLVRELSACETMGNATVICSDKTGTLTMNQMSVVDGRLGLRSDNEGPEMSDRDSTIEEDVRPTSPTSRTRLPNNIAQTISAEVRDLIVESIAINTSALETLENGSATFVGSSTETALLTFCRTLLGMRPLEEMRSSAHVEQVFPFDSSRKYMGTVIELPGGTYRLYAKGAPDVLLRRCNAVLHDSKGSLQAVVGLSSESRDSFARTVAEYGQSSLRTIGLAYRDLPGWQGTDLTDPELMSNMTFLGLLAIQDPVRPGVPEAVAQCAKAGVSVRMVTGDDLQTARAIAKESGILTASGVAMEGARFRSLTPAAMDQILPRLQVLARSSPEDKKLLVEKLKEVGETVAVTGDGTNDGPALRAADVGFSMGISGTDVAKEASSIVLMDDNFASIMKAVEWGRSINDGIKKFLHFQLTANITAVTLTCISALYSGVGESILSPAQLLWINLIMDTLAALALATEPADPCVLQRAPDKKRAPLISSLGWKMIIGQAIYQLAVITALGFKGSKILELTGRDEPGVLETVTFNTFVWMQICNLCNNRRLDRKLNMFRGLHKHLFFISVSLVIIATQVLIVTFGGSALSTVPLSATEWMLCIALGALCMPVAVLIRLLPGHAPRSWFGRSPRRSSNATEASASDVSSATAEYLSALRHMGRNSLNFVRPGRFSHFSLRRLVDVVLHRRPVPDAEAIETTNEQSPLLQNDQR</sequence>
<keyword evidence="9 17" id="KW-0067">ATP-binding</keyword>
<dbReference type="InterPro" id="IPR059000">
    <property type="entry name" value="ATPase_P-type_domA"/>
</dbReference>
<dbReference type="PANTHER" id="PTHR24093:SF369">
    <property type="entry name" value="CALCIUM-TRANSPORTING ATPASE"/>
    <property type="match status" value="1"/>
</dbReference>
<keyword evidence="8 17" id="KW-0106">Calcium</keyword>
<dbReference type="GO" id="GO:0005388">
    <property type="term" value="F:P-type calcium transporter activity"/>
    <property type="evidence" value="ECO:0007669"/>
    <property type="project" value="UniProtKB-EC"/>
</dbReference>
<dbReference type="InterPro" id="IPR036412">
    <property type="entry name" value="HAD-like_sf"/>
</dbReference>
<comment type="similarity">
    <text evidence="17">Belongs to the cation transport ATPase (P-type) (TC 3.A.3) family.</text>
</comment>
<dbReference type="Proteomes" id="UP000078544">
    <property type="component" value="Unassembled WGS sequence"/>
</dbReference>
<feature type="compositionally biased region" description="Basic and acidic residues" evidence="18">
    <location>
        <begin position="555"/>
        <end position="578"/>
    </location>
</feature>
<evidence type="ECO:0000256" key="6">
    <source>
        <dbReference type="ARBA" id="ARBA00022723"/>
    </source>
</evidence>
<dbReference type="FunFam" id="3.40.50.1000:FF:000001">
    <property type="entry name" value="Phospholipid-transporting ATPase IC"/>
    <property type="match status" value="1"/>
</dbReference>
<comment type="function">
    <text evidence="17">Catalyzes the hydrolysis of ATP coupled with the transport of calcium.</text>
</comment>
<dbReference type="InterPro" id="IPR023299">
    <property type="entry name" value="ATPase_P-typ_cyto_dom_N"/>
</dbReference>
<dbReference type="SUPFAM" id="SSF81653">
    <property type="entry name" value="Calcium ATPase, transduction domain A"/>
    <property type="match status" value="1"/>
</dbReference>
<evidence type="ECO:0000256" key="14">
    <source>
        <dbReference type="ARBA" id="ARBA00023136"/>
    </source>
</evidence>
<evidence type="ECO:0000256" key="2">
    <source>
        <dbReference type="ARBA" id="ARBA00022448"/>
    </source>
</evidence>
<dbReference type="PRINTS" id="PR00119">
    <property type="entry name" value="CATATPASE"/>
</dbReference>
<keyword evidence="2 17" id="KW-0813">Transport</keyword>
<dbReference type="NCBIfam" id="TIGR01517">
    <property type="entry name" value="ATPase-IIB_Ca"/>
    <property type="match status" value="1"/>
</dbReference>
<organism evidence="22 23">
    <name type="scientific">Moelleriella libera RCEF 2490</name>
    <dbReference type="NCBI Taxonomy" id="1081109"/>
    <lineage>
        <taxon>Eukaryota</taxon>
        <taxon>Fungi</taxon>
        <taxon>Dikarya</taxon>
        <taxon>Ascomycota</taxon>
        <taxon>Pezizomycotina</taxon>
        <taxon>Sordariomycetes</taxon>
        <taxon>Hypocreomycetidae</taxon>
        <taxon>Hypocreales</taxon>
        <taxon>Clavicipitaceae</taxon>
        <taxon>Moelleriella</taxon>
    </lineage>
</organism>